<feature type="compositionally biased region" description="Basic and acidic residues" evidence="5">
    <location>
        <begin position="1431"/>
        <end position="1455"/>
    </location>
</feature>
<feature type="compositionally biased region" description="Polar residues" evidence="5">
    <location>
        <begin position="1336"/>
        <end position="1348"/>
    </location>
</feature>
<feature type="compositionally biased region" description="Polar residues" evidence="5">
    <location>
        <begin position="1493"/>
        <end position="1504"/>
    </location>
</feature>
<feature type="compositionally biased region" description="Polar residues" evidence="5">
    <location>
        <begin position="1179"/>
        <end position="1200"/>
    </location>
</feature>
<dbReference type="FunFam" id="1.10.10.60:FF:000019">
    <property type="entry name" value="Ligand-dependent corepressor isoform 1"/>
    <property type="match status" value="1"/>
</dbReference>
<dbReference type="PANTHER" id="PTHR14931:SF2">
    <property type="entry name" value="LIGAND DEPENDENT NUCLEAR RECEPTOR COREPRESSOR"/>
    <property type="match status" value="1"/>
</dbReference>
<feature type="region of interest" description="Disordered" evidence="5">
    <location>
        <begin position="906"/>
        <end position="926"/>
    </location>
</feature>
<dbReference type="PANTHER" id="PTHR14931">
    <property type="entry name" value="GENE 340-RELATED"/>
    <property type="match status" value="1"/>
</dbReference>
<evidence type="ECO:0000256" key="3">
    <source>
        <dbReference type="ARBA" id="ARBA00023242"/>
    </source>
</evidence>
<feature type="compositionally biased region" description="Basic and acidic residues" evidence="5">
    <location>
        <begin position="1993"/>
        <end position="2007"/>
    </location>
</feature>
<dbReference type="STRING" id="8022.A0A060XXL8"/>
<dbReference type="GO" id="GO:0003677">
    <property type="term" value="F:DNA binding"/>
    <property type="evidence" value="ECO:0007669"/>
    <property type="project" value="UniProtKB-UniRule"/>
</dbReference>
<proteinExistence type="predicted"/>
<feature type="compositionally biased region" description="Polar residues" evidence="5">
    <location>
        <begin position="910"/>
        <end position="925"/>
    </location>
</feature>
<feature type="compositionally biased region" description="Basic and acidic residues" evidence="5">
    <location>
        <begin position="1923"/>
        <end position="1932"/>
    </location>
</feature>
<feature type="compositionally biased region" description="Basic and acidic residues" evidence="5">
    <location>
        <begin position="255"/>
        <end position="267"/>
    </location>
</feature>
<feature type="region of interest" description="Disordered" evidence="5">
    <location>
        <begin position="1062"/>
        <end position="1275"/>
    </location>
</feature>
<dbReference type="InterPro" id="IPR028104">
    <property type="entry name" value="DUF4553"/>
</dbReference>
<feature type="region of interest" description="Disordered" evidence="5">
    <location>
        <begin position="954"/>
        <end position="973"/>
    </location>
</feature>
<feature type="compositionally biased region" description="Low complexity" evidence="5">
    <location>
        <begin position="1805"/>
        <end position="1816"/>
    </location>
</feature>
<feature type="region of interest" description="Disordered" evidence="5">
    <location>
        <begin position="801"/>
        <end position="844"/>
    </location>
</feature>
<dbReference type="Gene3D" id="1.10.10.60">
    <property type="entry name" value="Homeodomain-like"/>
    <property type="match status" value="1"/>
</dbReference>
<feature type="compositionally biased region" description="Polar residues" evidence="5">
    <location>
        <begin position="1395"/>
        <end position="1424"/>
    </location>
</feature>
<evidence type="ECO:0000256" key="4">
    <source>
        <dbReference type="PROSITE-ProRule" id="PRU00320"/>
    </source>
</evidence>
<feature type="domain" description="HTH psq-type" evidence="6">
    <location>
        <begin position="289"/>
        <end position="341"/>
    </location>
</feature>
<evidence type="ECO:0000259" key="6">
    <source>
        <dbReference type="PROSITE" id="PS50960"/>
    </source>
</evidence>
<feature type="compositionally biased region" description="Basic and acidic residues" evidence="5">
    <location>
        <begin position="1065"/>
        <end position="1076"/>
    </location>
</feature>
<feature type="region of interest" description="Disordered" evidence="5">
    <location>
        <begin position="1632"/>
        <end position="1663"/>
    </location>
</feature>
<keyword evidence="2 4" id="KW-0238">DNA-binding</keyword>
<gene>
    <name evidence="7" type="ORF">GSONMT00034400001</name>
</gene>
<feature type="compositionally biased region" description="Polar residues" evidence="5">
    <location>
        <begin position="1207"/>
        <end position="1226"/>
    </location>
</feature>
<feature type="compositionally biased region" description="Basic residues" evidence="5">
    <location>
        <begin position="1852"/>
        <end position="1866"/>
    </location>
</feature>
<feature type="compositionally biased region" description="Basic residues" evidence="5">
    <location>
        <begin position="238"/>
        <end position="249"/>
    </location>
</feature>
<comment type="subcellular location">
    <subcellularLocation>
        <location evidence="1 4">Nucleus</location>
    </subcellularLocation>
</comment>
<dbReference type="Pfam" id="PF15090">
    <property type="entry name" value="DUF4553"/>
    <property type="match status" value="1"/>
</dbReference>
<reference evidence="7" key="2">
    <citation type="submission" date="2014-03" db="EMBL/GenBank/DDBJ databases">
        <authorList>
            <person name="Genoscope - CEA"/>
        </authorList>
    </citation>
    <scope>NUCLEOTIDE SEQUENCE</scope>
</reference>
<dbReference type="InterPro" id="IPR007889">
    <property type="entry name" value="HTH_Psq"/>
</dbReference>
<evidence type="ECO:0000256" key="1">
    <source>
        <dbReference type="ARBA" id="ARBA00004123"/>
    </source>
</evidence>
<feature type="region of interest" description="Disordered" evidence="5">
    <location>
        <begin position="984"/>
        <end position="1015"/>
    </location>
</feature>
<name>A0A060XXL8_ONCMY</name>
<feature type="non-terminal residue" evidence="7">
    <location>
        <position position="2103"/>
    </location>
</feature>
<feature type="compositionally biased region" description="Basic and acidic residues" evidence="5">
    <location>
        <begin position="1364"/>
        <end position="1375"/>
    </location>
</feature>
<evidence type="ECO:0000256" key="2">
    <source>
        <dbReference type="ARBA" id="ARBA00023125"/>
    </source>
</evidence>
<feature type="compositionally biased region" description="Low complexity" evidence="5">
    <location>
        <begin position="433"/>
        <end position="442"/>
    </location>
</feature>
<feature type="region of interest" description="Disordered" evidence="5">
    <location>
        <begin position="1791"/>
        <end position="2103"/>
    </location>
</feature>
<feature type="region of interest" description="Disordered" evidence="5">
    <location>
        <begin position="1336"/>
        <end position="1529"/>
    </location>
</feature>
<feature type="compositionally biased region" description="Basic and acidic residues" evidence="5">
    <location>
        <begin position="1002"/>
        <end position="1015"/>
    </location>
</feature>
<dbReference type="Pfam" id="PF05225">
    <property type="entry name" value="HTH_psq"/>
    <property type="match status" value="1"/>
</dbReference>
<organism evidence="7 8">
    <name type="scientific">Oncorhynchus mykiss</name>
    <name type="common">Rainbow trout</name>
    <name type="synonym">Salmo gairdneri</name>
    <dbReference type="NCBI Taxonomy" id="8022"/>
    <lineage>
        <taxon>Eukaryota</taxon>
        <taxon>Metazoa</taxon>
        <taxon>Chordata</taxon>
        <taxon>Craniata</taxon>
        <taxon>Vertebrata</taxon>
        <taxon>Euteleostomi</taxon>
        <taxon>Actinopterygii</taxon>
        <taxon>Neopterygii</taxon>
        <taxon>Teleostei</taxon>
        <taxon>Protacanthopterygii</taxon>
        <taxon>Salmoniformes</taxon>
        <taxon>Salmonidae</taxon>
        <taxon>Salmoninae</taxon>
        <taxon>Oncorhynchus</taxon>
    </lineage>
</organism>
<feature type="compositionally biased region" description="Polar residues" evidence="5">
    <location>
        <begin position="1094"/>
        <end position="1103"/>
    </location>
</feature>
<evidence type="ECO:0000313" key="7">
    <source>
        <dbReference type="EMBL" id="CDQ84201.1"/>
    </source>
</evidence>
<dbReference type="EMBL" id="FR906356">
    <property type="protein sequence ID" value="CDQ84201.1"/>
    <property type="molecule type" value="Genomic_DNA"/>
</dbReference>
<feature type="DNA-binding region" description="H-T-H motif" evidence="4">
    <location>
        <begin position="317"/>
        <end position="337"/>
    </location>
</feature>
<accession>A0A060XXL8</accession>
<feature type="region of interest" description="Disordered" evidence="5">
    <location>
        <begin position="433"/>
        <end position="485"/>
    </location>
</feature>
<dbReference type="Proteomes" id="UP000193380">
    <property type="component" value="Unassembled WGS sequence"/>
</dbReference>
<feature type="compositionally biased region" description="Polar residues" evidence="5">
    <location>
        <begin position="37"/>
        <end position="55"/>
    </location>
</feature>
<dbReference type="InterPro" id="IPR009057">
    <property type="entry name" value="Homeodomain-like_sf"/>
</dbReference>
<dbReference type="SUPFAM" id="SSF46689">
    <property type="entry name" value="Homeodomain-like"/>
    <property type="match status" value="1"/>
</dbReference>
<feature type="region of interest" description="Disordered" evidence="5">
    <location>
        <begin position="236"/>
        <end position="284"/>
    </location>
</feature>
<feature type="compositionally biased region" description="Polar residues" evidence="5">
    <location>
        <begin position="578"/>
        <end position="595"/>
    </location>
</feature>
<reference evidence="7" key="1">
    <citation type="journal article" date="2014" name="Nat. Commun.">
        <title>The rainbow trout genome provides novel insights into evolution after whole-genome duplication in vertebrates.</title>
        <authorList>
            <person name="Berthelot C."/>
            <person name="Brunet F."/>
            <person name="Chalopin D."/>
            <person name="Juanchich A."/>
            <person name="Bernard M."/>
            <person name="Noel B."/>
            <person name="Bento P."/>
            <person name="Da Silva C."/>
            <person name="Labadie K."/>
            <person name="Alberti A."/>
            <person name="Aury J.M."/>
            <person name="Louis A."/>
            <person name="Dehais P."/>
            <person name="Bardou P."/>
            <person name="Montfort J."/>
            <person name="Klopp C."/>
            <person name="Cabau C."/>
            <person name="Gaspin C."/>
            <person name="Thorgaard G.H."/>
            <person name="Boussaha M."/>
            <person name="Quillet E."/>
            <person name="Guyomard R."/>
            <person name="Galiana D."/>
            <person name="Bobe J."/>
            <person name="Volff J.N."/>
            <person name="Genet C."/>
            <person name="Wincker P."/>
            <person name="Jaillon O."/>
            <person name="Roest Crollius H."/>
            <person name="Guiguen Y."/>
        </authorList>
    </citation>
    <scope>NUCLEOTIDE SEQUENCE [LARGE SCALE GENOMIC DNA]</scope>
</reference>
<feature type="compositionally biased region" description="Basic and acidic residues" evidence="5">
    <location>
        <begin position="600"/>
        <end position="619"/>
    </location>
</feature>
<sequence>MMGTWLLRFIGIYHPKPLLFPRINGVLDLSLKKGRAKSSTPSLRSPHLSQTSTLKGRSLSADGQAGLPMWSLQDGRRENFSYSVPLKPPSPLCHALHIKQEVNLYSSPELSPNQNQMSRPFDYLSLLSRYGSPSWASKTHFGALLKLRANSRAGDHLKDLPSLLEAAGLFTKSPSCGKAIIQEAPRDPGLSLSHSPTVDLKIPQVRGLGGLGMDFCLGSLSSDPYRLPSHHCENSLGKRQRSILPKHSRLGSSGGEREYWASSDAERPASGGQYPTSDPEADLSNMHLRKKRGRYRQYNAELLEEAIGVVMEGKMSVSKAQTVYGIPHSTLEYKVKERLGTLKHPPKKKLKLMSHMEEPEDTEAPESQEALYATMDLQSVECLELTTEKARDLQSTSTLEQFMTKLCLHHQRQIVDALGFLQTEVKAISSSGTSLASASKPSCSVEHGALQGPSPAPCLQTPERERTGQKLPLASTPKGSTEGQERLVAPEQTAVLRNVSGAAGPALDLRKPGPGESKALATLFRSADNSVSKRLSDHAPLKIKIMKSSSLADGKKLSCVLTTSLPAGAGTLEEMQGVSDSSTRADTYSTGQGSSVKRHDHADRSTRQRGSIEHTKDTLVKQSPPEKTPNNIPPVSPGTARKTIKGSSYHRPRATSSVCRFVTDPDLGHCDIVYIDKPITECFRERQHRLLPRRNARKSTRGHMYVEEMWELKTVRTLAKTSARNDSGNCPAPMPEPITLVTPKQVLGKPEGLPLVDMPFVGGFVETVNQKTPSELPAESEVAGDVEAAAASASEMALIVETSQTDQSRCKEQTAPPPLSQSPQVDNEQSTGTNSEQPRQSVAPEDNLAQTVVETLDQDLNSIHNYIVLSENPEQVVMGKDVNLSQDKTSEEAELVQDMLQSVPEGQKVVSETQQESASLTPSLESNEDKEVVKVVGAGAVDKEQAMPLEPQISIDQKPSEGSGGEANAGMEVPAESERIEVQETGEVEPDLAPGDGDNVPEEEKTHVDSSFKKVSKAVERELPLRRSEKHGIPARVIPSRVKEAAVIDTESMIICGYVNGRPIGHSDRCLRERPARTTPESTPTKTKRPTKASLKQTENPSENAAEIPQVSPETPLTPIPAGESVKSPSSKRLTKASLKQSEKYSENMPEVPQVSLPSAEVIKSLVSIRPKRTPKAKITQNLPDTQTPAEASQNMSDTRTPIAPITASQSIPDTPQVSDTPVNSSRRPESRQPLRSARLQQAAAGASPLVPDASPLIPDVSPLNPDASPLVPDASPLVPDAPLFVPDASPSVERAVTFIVAPEPSTSLPLPSTELNPPLPIAYPLLPIDSHLFPSSHQNSAVTQSSAELKVQKAQPAPNAKPSETEKTAEETRVQTRPKLRSSMMIAKEVEIVESQQVSSEDSALTEGTSIKTSEAHTQSSPVRSKRTLKKDGESRKLTLLKNSEEPTLLKKAEAPTLMDNKTSSECSSRSSISSASDKPGRMPLRSESSKTDVASQSITLATPPTPVENRKSALRVQRTPTPSTSAPITAEKWSEVASPIRLKSPVRLPSPIRFKPERIIKSPLRESPLLDSSPLPSSSVTPLLLPKLELPVQTRHKFLELLDVVENQQKISSLNTRFDKMQRGWVQMDKEGHPTPRHKNKADRQAAIWKSKRRVRKPKSSDHQRYSLVQMLFKNDLDLASICHWYMESTETQSLVIVKKVNTRLPSETQLLFPGMSQRPSQGVFPSLQAERLKKHLKKFAMASPVKSNPKSQKLIAKALELEVSTSMPKGKEKRELTTATRISTKAYVSSAEAQVQPADGQKASAKAKNPASARILRKYSNIREKMQGQQSSKNPKGAPSKELEVSKVKPSKPPKKKLAKPSKLKPTIAQSQKLSVSGDKSVKETSVVKTERAQPSPSRKPPVKAAVLERSVKIIRSSRTLRDLSRKESASPQRSPQRVMTPKAQKNTPAPATVPKTDFNKQQVGAEKAVLDKTMATKGQTKRPSQSRVFETKVTESKGTERNGAESAAETPQQNMDVKTPGSPDQVLTRSQRKMEATPPPSVPQSASPKHATKKANEPAQSGTPKGATKRALEPTHTVSTSPKPAIKRASEPAQSGTPK</sequence>
<feature type="compositionally biased region" description="Polar residues" evidence="5">
    <location>
        <begin position="1933"/>
        <end position="1953"/>
    </location>
</feature>
<feature type="compositionally biased region" description="Low complexity" evidence="5">
    <location>
        <begin position="1465"/>
        <end position="1478"/>
    </location>
</feature>
<feature type="region of interest" description="Disordered" evidence="5">
    <location>
        <begin position="572"/>
        <end position="650"/>
    </location>
</feature>
<evidence type="ECO:0000256" key="5">
    <source>
        <dbReference type="SAM" id="MobiDB-lite"/>
    </source>
</evidence>
<protein>
    <recommendedName>
        <fullName evidence="6">HTH psq-type domain-containing protein</fullName>
    </recommendedName>
</protein>
<evidence type="ECO:0000313" key="8">
    <source>
        <dbReference type="Proteomes" id="UP000193380"/>
    </source>
</evidence>
<dbReference type="PROSITE" id="PS50960">
    <property type="entry name" value="HTH_PSQ"/>
    <property type="match status" value="1"/>
</dbReference>
<feature type="compositionally biased region" description="Polar residues" evidence="5">
    <location>
        <begin position="1980"/>
        <end position="1992"/>
    </location>
</feature>
<dbReference type="PaxDb" id="8022-A0A060XXL8"/>
<dbReference type="GO" id="GO:0005634">
    <property type="term" value="C:nucleus"/>
    <property type="evidence" value="ECO:0007669"/>
    <property type="project" value="UniProtKB-SubCell"/>
</dbReference>
<keyword evidence="3 4" id="KW-0539">Nucleus</keyword>
<feature type="compositionally biased region" description="Polar residues" evidence="5">
    <location>
        <begin position="821"/>
        <end position="840"/>
    </location>
</feature>
<feature type="region of interest" description="Disordered" evidence="5">
    <location>
        <begin position="36"/>
        <end position="62"/>
    </location>
</feature>